<dbReference type="SUPFAM" id="SSF53098">
    <property type="entry name" value="Ribonuclease H-like"/>
    <property type="match status" value="1"/>
</dbReference>
<dbReference type="GO" id="GO:0046983">
    <property type="term" value="F:protein dimerization activity"/>
    <property type="evidence" value="ECO:0007669"/>
    <property type="project" value="InterPro"/>
</dbReference>
<comment type="caution">
    <text evidence="3">The sequence shown here is derived from an EMBL/GenBank/DDBJ whole genome shotgun (WGS) entry which is preliminary data.</text>
</comment>
<reference evidence="3 4" key="1">
    <citation type="submission" date="2023-01" db="EMBL/GenBank/DDBJ databases">
        <authorList>
            <person name="Whitehead M."/>
        </authorList>
    </citation>
    <scope>NUCLEOTIDE SEQUENCE [LARGE SCALE GENOMIC DNA]</scope>
</reference>
<name>A0AAV0W0I3_9HEMI</name>
<feature type="domain" description="HAT C-terminal dimerisation" evidence="1">
    <location>
        <begin position="382"/>
        <end position="428"/>
    </location>
</feature>
<proteinExistence type="predicted"/>
<evidence type="ECO:0000259" key="2">
    <source>
        <dbReference type="Pfam" id="PF14291"/>
    </source>
</evidence>
<gene>
    <name evidence="3" type="ORF">MEUPH1_LOCUS6095</name>
</gene>
<feature type="domain" description="DUF4371" evidence="2">
    <location>
        <begin position="2"/>
        <end position="101"/>
    </location>
</feature>
<dbReference type="Proteomes" id="UP001160148">
    <property type="component" value="Unassembled WGS sequence"/>
</dbReference>
<evidence type="ECO:0000313" key="4">
    <source>
        <dbReference type="Proteomes" id="UP001160148"/>
    </source>
</evidence>
<dbReference type="EMBL" id="CARXXK010000001">
    <property type="protein sequence ID" value="CAI6349550.1"/>
    <property type="molecule type" value="Genomic_DNA"/>
</dbReference>
<evidence type="ECO:0008006" key="5">
    <source>
        <dbReference type="Google" id="ProtNLM"/>
    </source>
</evidence>
<protein>
    <recommendedName>
        <fullName evidence="5">Zinc finger MYM-type protein 1</fullName>
    </recommendedName>
</protein>
<evidence type="ECO:0000259" key="1">
    <source>
        <dbReference type="Pfam" id="PF05699"/>
    </source>
</evidence>
<keyword evidence="4" id="KW-1185">Reference proteome</keyword>
<dbReference type="AlphaFoldDB" id="A0AAV0W0I3"/>
<accession>A0AAV0W0I3</accession>
<dbReference type="PANTHER" id="PTHR45749">
    <property type="match status" value="1"/>
</dbReference>
<dbReference type="PANTHER" id="PTHR45749:SF23">
    <property type="entry name" value="ZINC FINGER MYM-TYPE PROTEIN 1-LIKE"/>
    <property type="match status" value="1"/>
</dbReference>
<evidence type="ECO:0000313" key="3">
    <source>
        <dbReference type="EMBL" id="CAI6349550.1"/>
    </source>
</evidence>
<dbReference type="Pfam" id="PF14291">
    <property type="entry name" value="DUF4371"/>
    <property type="match status" value="1"/>
</dbReference>
<dbReference type="InterPro" id="IPR008906">
    <property type="entry name" value="HATC_C_dom"/>
</dbReference>
<dbReference type="Pfam" id="PF05699">
    <property type="entry name" value="Dimer_Tnp_hAT"/>
    <property type="match status" value="1"/>
</dbReference>
<organism evidence="3 4">
    <name type="scientific">Macrosiphum euphorbiae</name>
    <name type="common">potato aphid</name>
    <dbReference type="NCBI Taxonomy" id="13131"/>
    <lineage>
        <taxon>Eukaryota</taxon>
        <taxon>Metazoa</taxon>
        <taxon>Ecdysozoa</taxon>
        <taxon>Arthropoda</taxon>
        <taxon>Hexapoda</taxon>
        <taxon>Insecta</taxon>
        <taxon>Pterygota</taxon>
        <taxon>Neoptera</taxon>
        <taxon>Paraneoptera</taxon>
        <taxon>Hemiptera</taxon>
        <taxon>Sternorrhyncha</taxon>
        <taxon>Aphidomorpha</taxon>
        <taxon>Aphidoidea</taxon>
        <taxon>Aphididae</taxon>
        <taxon>Macrosiphini</taxon>
        <taxon>Macrosiphum</taxon>
    </lineage>
</organism>
<sequence>MSKQVLNTIIQEVKASRYFLISVDSTPDISHIDQLSFCVRYVNNKGEPVERFLCFLDQIGHKADDMTNAVFSVLKKYDLNIDYLRGQSYDNASNMSGSYAGLQAKIKEANPLAKFVPCSAHSLNLVGTNAVDCCTQAVLFFNLLQNVYTFFTASTHRWKVLNASVKGLSETRWSARDDACQSQNKNWSLIINALNLMNNDDTEKTLTRNEASGILNKLNNLETAFLSIFWGQILHRFNLTSKKLQGINIDLGVVCELYKSLITYIIDLRSDKNYEYFKQCAIEKSKIKQFQSCTKRLKIRKQFFDEGPSKETTVEYSDFKNAEILQNEYKDDLSTLFANECVHFRSHLLSIGDEAPKTIQDMCGFLRKNDLIGMYPYKDVSLRMLLCPVSNCSTERSFSCLKRVKTYLRSCISAERLSDLAIMNIESDVTPKTEFDDIINEFATLQSRRKI</sequence>
<dbReference type="InterPro" id="IPR025398">
    <property type="entry name" value="DUF4371"/>
</dbReference>
<dbReference type="InterPro" id="IPR012337">
    <property type="entry name" value="RNaseH-like_sf"/>
</dbReference>